<name>A0A1I1UDL7_9BACT</name>
<organism evidence="2 3">
    <name type="scientific">Spirosoma endophyticum</name>
    <dbReference type="NCBI Taxonomy" id="662367"/>
    <lineage>
        <taxon>Bacteria</taxon>
        <taxon>Pseudomonadati</taxon>
        <taxon>Bacteroidota</taxon>
        <taxon>Cytophagia</taxon>
        <taxon>Cytophagales</taxon>
        <taxon>Cytophagaceae</taxon>
        <taxon>Spirosoma</taxon>
    </lineage>
</organism>
<gene>
    <name evidence="2" type="ORF">SAMN05216167_106188</name>
</gene>
<accession>A0A1I1UDL7</accession>
<dbReference type="OrthoDB" id="959767at2"/>
<dbReference type="Proteomes" id="UP000198598">
    <property type="component" value="Unassembled WGS sequence"/>
</dbReference>
<reference evidence="2 3" key="1">
    <citation type="submission" date="2016-10" db="EMBL/GenBank/DDBJ databases">
        <authorList>
            <person name="de Groot N.N."/>
        </authorList>
    </citation>
    <scope>NUCLEOTIDE SEQUENCE [LARGE SCALE GENOMIC DNA]</scope>
    <source>
        <strain evidence="2 3">DSM 26130</strain>
    </source>
</reference>
<protein>
    <submittedName>
        <fullName evidence="2">Transglycosylase SLT domain-containing protein</fullName>
    </submittedName>
</protein>
<evidence type="ECO:0000313" key="3">
    <source>
        <dbReference type="Proteomes" id="UP000198598"/>
    </source>
</evidence>
<dbReference type="InterPro" id="IPR018247">
    <property type="entry name" value="EF_Hand_1_Ca_BS"/>
</dbReference>
<dbReference type="EMBL" id="FOLQ01000006">
    <property type="protein sequence ID" value="SFD67698.1"/>
    <property type="molecule type" value="Genomic_DNA"/>
</dbReference>
<sequence length="203" mass="23153">MKNYLVSLSLLTGLFLQTASHSRTLIYADMVPATERVAFENAVVLSADRLHIDPNWLMIVFRFESAGTFRPSVRNKYSGAVGLIQMIPSTCRRVGTTPNQLARMTLVEQLVYIEKYFAPYAGKMHDVYDVYIAVFAPAFLGQANKTILYRADSPSQLGRNRYYWNKVLDGNKDGLITIKDVKKQIKQFVPKDLPKYEDFRGIE</sequence>
<feature type="domain" description="Transglycosylase SLT" evidence="1">
    <location>
        <begin position="48"/>
        <end position="96"/>
    </location>
</feature>
<evidence type="ECO:0000259" key="1">
    <source>
        <dbReference type="Pfam" id="PF01464"/>
    </source>
</evidence>
<dbReference type="PROSITE" id="PS00018">
    <property type="entry name" value="EF_HAND_1"/>
    <property type="match status" value="1"/>
</dbReference>
<dbReference type="Gene3D" id="1.10.530.10">
    <property type="match status" value="1"/>
</dbReference>
<dbReference type="STRING" id="662367.SAMN05216167_106188"/>
<dbReference type="AlphaFoldDB" id="A0A1I1UDL7"/>
<dbReference type="InterPro" id="IPR023346">
    <property type="entry name" value="Lysozyme-like_dom_sf"/>
</dbReference>
<evidence type="ECO:0000313" key="2">
    <source>
        <dbReference type="EMBL" id="SFD67698.1"/>
    </source>
</evidence>
<dbReference type="SUPFAM" id="SSF53955">
    <property type="entry name" value="Lysozyme-like"/>
    <property type="match status" value="1"/>
</dbReference>
<dbReference type="RefSeq" id="WP_093828428.1">
    <property type="nucleotide sequence ID" value="NZ_FOLQ01000006.1"/>
</dbReference>
<dbReference type="InterPro" id="IPR008258">
    <property type="entry name" value="Transglycosylase_SLT_dom_1"/>
</dbReference>
<proteinExistence type="predicted"/>
<keyword evidence="3" id="KW-1185">Reference proteome</keyword>
<dbReference type="Pfam" id="PF01464">
    <property type="entry name" value="SLT"/>
    <property type="match status" value="1"/>
</dbReference>